<dbReference type="SUPFAM" id="SSF81624">
    <property type="entry name" value="N-terminal domain of MutM-like DNA repair proteins"/>
    <property type="match status" value="1"/>
</dbReference>
<dbReference type="SMART" id="SM00898">
    <property type="entry name" value="Fapy_DNA_glyco"/>
    <property type="match status" value="1"/>
</dbReference>
<dbReference type="PANTHER" id="PTHR42697:SF1">
    <property type="entry name" value="ENDONUCLEASE 8"/>
    <property type="match status" value="1"/>
</dbReference>
<evidence type="ECO:0000259" key="15">
    <source>
        <dbReference type="PROSITE" id="PS51068"/>
    </source>
</evidence>
<keyword evidence="5 13" id="KW-0863">Zinc-finger</keyword>
<keyword evidence="9" id="KW-0234">DNA repair</keyword>
<proteinExistence type="inferred from homology"/>
<feature type="domain" description="Formamidopyrimidine-DNA glycosylase catalytic" evidence="15">
    <location>
        <begin position="2"/>
        <end position="143"/>
    </location>
</feature>
<evidence type="ECO:0000313" key="16">
    <source>
        <dbReference type="EMBL" id="AMM31291.1"/>
    </source>
</evidence>
<dbReference type="InterPro" id="IPR012319">
    <property type="entry name" value="FPG_cat"/>
</dbReference>
<dbReference type="RefSeq" id="WP_066495107.1">
    <property type="nucleotide sequence ID" value="NZ_BJMO01000023.1"/>
</dbReference>
<evidence type="ECO:0000256" key="9">
    <source>
        <dbReference type="ARBA" id="ARBA00023204"/>
    </source>
</evidence>
<keyword evidence="10" id="KW-0456">Lyase</keyword>
<keyword evidence="17" id="KW-1185">Reference proteome</keyword>
<evidence type="ECO:0000256" key="6">
    <source>
        <dbReference type="ARBA" id="ARBA00022801"/>
    </source>
</evidence>
<dbReference type="PROSITE" id="PS51068">
    <property type="entry name" value="FPG_CAT"/>
    <property type="match status" value="1"/>
</dbReference>
<comment type="similarity">
    <text evidence="1">Belongs to the FPG family.</text>
</comment>
<dbReference type="Proteomes" id="UP000070134">
    <property type="component" value="Chromosome"/>
</dbReference>
<dbReference type="InterPro" id="IPR015886">
    <property type="entry name" value="H2TH_FPG"/>
</dbReference>
<reference evidence="16 17" key="1">
    <citation type="submission" date="2016-02" db="EMBL/GenBank/DDBJ databases">
        <title>Complete genome of Sinomonas atrocyanea KCTC 3377.</title>
        <authorList>
            <person name="Kim K.M."/>
        </authorList>
    </citation>
    <scope>NUCLEOTIDE SEQUENCE [LARGE SCALE GENOMIC DNA]</scope>
    <source>
        <strain evidence="16 17">KCTC 3377</strain>
    </source>
</reference>
<dbReference type="Pfam" id="PF01149">
    <property type="entry name" value="Fapy_DNA_glyco"/>
    <property type="match status" value="1"/>
</dbReference>
<keyword evidence="8" id="KW-0238">DNA-binding</keyword>
<dbReference type="InterPro" id="IPR044090">
    <property type="entry name" value="Nei2_N"/>
</dbReference>
<evidence type="ECO:0000256" key="10">
    <source>
        <dbReference type="ARBA" id="ARBA00023239"/>
    </source>
</evidence>
<feature type="domain" description="FPG-type" evidence="14">
    <location>
        <begin position="234"/>
        <end position="282"/>
    </location>
</feature>
<dbReference type="Gene3D" id="3.20.190.10">
    <property type="entry name" value="MutM-like, N-terminal"/>
    <property type="match status" value="1"/>
</dbReference>
<evidence type="ECO:0000256" key="3">
    <source>
        <dbReference type="ARBA" id="ARBA00022723"/>
    </source>
</evidence>
<dbReference type="Pfam" id="PF06831">
    <property type="entry name" value="H2TH"/>
    <property type="match status" value="1"/>
</dbReference>
<evidence type="ECO:0000256" key="5">
    <source>
        <dbReference type="ARBA" id="ARBA00022771"/>
    </source>
</evidence>
<sequence>MPEGDNVYQAARRMNAALAGKRLAASDFRVPAFATLDLSGWTVLEVVSRGKHLLHRLAPPGPDGAAAPGPEGRLSIHSHLSMEGSWQVYAPGERWRKPAHTARAALTTEDGTSAVGFSLGMLEVIATAEEGDAVGHLGPDLLGPDWDPARAEANLRAQPDRAVGLALLDQRNLAGVGNIYRCELCFLARVHPATPVGDVPDLAGMVATAKRLLEANKARSRNTVGGFGPRNGTWVYGRTGQPCLRCRTRVRHGTLAEPVPGTGTRLGDTRERDIYYCPSCQPLR</sequence>
<dbReference type="InterPro" id="IPR010979">
    <property type="entry name" value="Ribosomal_uS13-like_H2TH"/>
</dbReference>
<dbReference type="AlphaFoldDB" id="A0A126ZXK1"/>
<dbReference type="OrthoDB" id="9800855at2"/>
<evidence type="ECO:0000256" key="7">
    <source>
        <dbReference type="ARBA" id="ARBA00022833"/>
    </source>
</evidence>
<dbReference type="GO" id="GO:0140078">
    <property type="term" value="F:class I DNA-(apurinic or apyrimidinic site) endonuclease activity"/>
    <property type="evidence" value="ECO:0007669"/>
    <property type="project" value="UniProtKB-EC"/>
</dbReference>
<keyword evidence="4" id="KW-0227">DNA damage</keyword>
<evidence type="ECO:0000256" key="13">
    <source>
        <dbReference type="PROSITE-ProRule" id="PRU00391"/>
    </source>
</evidence>
<dbReference type="SUPFAM" id="SSF46946">
    <property type="entry name" value="S13-like H2TH domain"/>
    <property type="match status" value="1"/>
</dbReference>
<keyword evidence="11" id="KW-0511">Multifunctional enzyme</keyword>
<dbReference type="PATRIC" id="fig|37927.3.peg.615"/>
<dbReference type="CDD" id="cd08971">
    <property type="entry name" value="AcNei2_N"/>
    <property type="match status" value="1"/>
</dbReference>
<dbReference type="GO" id="GO:0003684">
    <property type="term" value="F:damaged DNA binding"/>
    <property type="evidence" value="ECO:0007669"/>
    <property type="project" value="InterPro"/>
</dbReference>
<accession>A0A126ZXK1</accession>
<evidence type="ECO:0000259" key="14">
    <source>
        <dbReference type="PROSITE" id="PS51066"/>
    </source>
</evidence>
<dbReference type="PROSITE" id="PS51066">
    <property type="entry name" value="ZF_FPG_2"/>
    <property type="match status" value="1"/>
</dbReference>
<dbReference type="SMART" id="SM01232">
    <property type="entry name" value="H2TH"/>
    <property type="match status" value="1"/>
</dbReference>
<dbReference type="InterPro" id="IPR035937">
    <property type="entry name" value="FPG_N"/>
</dbReference>
<dbReference type="KEGG" id="satk:SA2016_0598"/>
<keyword evidence="7" id="KW-0862">Zinc</keyword>
<organism evidence="16 17">
    <name type="scientific">Sinomonas atrocyanea</name>
    <dbReference type="NCBI Taxonomy" id="37927"/>
    <lineage>
        <taxon>Bacteria</taxon>
        <taxon>Bacillati</taxon>
        <taxon>Actinomycetota</taxon>
        <taxon>Actinomycetes</taxon>
        <taxon>Micrococcales</taxon>
        <taxon>Micrococcaceae</taxon>
        <taxon>Sinomonas</taxon>
    </lineage>
</organism>
<keyword evidence="3" id="KW-0479">Metal-binding</keyword>
<gene>
    <name evidence="16" type="ORF">SA2016_0598</name>
</gene>
<evidence type="ECO:0000256" key="11">
    <source>
        <dbReference type="ARBA" id="ARBA00023268"/>
    </source>
</evidence>
<dbReference type="GO" id="GO:0008270">
    <property type="term" value="F:zinc ion binding"/>
    <property type="evidence" value="ECO:0007669"/>
    <property type="project" value="UniProtKB-KW"/>
</dbReference>
<dbReference type="Gene3D" id="1.10.8.50">
    <property type="match status" value="1"/>
</dbReference>
<dbReference type="EMBL" id="CP014518">
    <property type="protein sequence ID" value="AMM31291.1"/>
    <property type="molecule type" value="Genomic_DNA"/>
</dbReference>
<evidence type="ECO:0000256" key="4">
    <source>
        <dbReference type="ARBA" id="ARBA00022763"/>
    </source>
</evidence>
<dbReference type="InterPro" id="IPR000214">
    <property type="entry name" value="Znf_DNA_glyclase/AP_lyase"/>
</dbReference>
<dbReference type="SUPFAM" id="SSF57716">
    <property type="entry name" value="Glucocorticoid receptor-like (DNA-binding domain)"/>
    <property type="match status" value="1"/>
</dbReference>
<dbReference type="EC" id="4.2.99.18" evidence="2"/>
<dbReference type="GO" id="GO:0006284">
    <property type="term" value="P:base-excision repair"/>
    <property type="evidence" value="ECO:0007669"/>
    <property type="project" value="InterPro"/>
</dbReference>
<dbReference type="GO" id="GO:0000703">
    <property type="term" value="F:oxidized pyrimidine nucleobase lesion DNA N-glycosylase activity"/>
    <property type="evidence" value="ECO:0007669"/>
    <property type="project" value="TreeGrafter"/>
</dbReference>
<evidence type="ECO:0000256" key="2">
    <source>
        <dbReference type="ARBA" id="ARBA00012720"/>
    </source>
</evidence>
<dbReference type="STRING" id="37927.SA2016_0598"/>
<name>A0A126ZXK1_9MICC</name>
<dbReference type="PANTHER" id="PTHR42697">
    <property type="entry name" value="ENDONUCLEASE 8"/>
    <property type="match status" value="1"/>
</dbReference>
<protein>
    <recommendedName>
        <fullName evidence="2">DNA-(apurinic or apyrimidinic site) lyase</fullName>
        <ecNumber evidence="2">4.2.99.18</ecNumber>
    </recommendedName>
</protein>
<evidence type="ECO:0000256" key="12">
    <source>
        <dbReference type="ARBA" id="ARBA00023295"/>
    </source>
</evidence>
<keyword evidence="12" id="KW-0326">Glycosidase</keyword>
<evidence type="ECO:0000313" key="17">
    <source>
        <dbReference type="Proteomes" id="UP000070134"/>
    </source>
</evidence>
<evidence type="ECO:0000256" key="1">
    <source>
        <dbReference type="ARBA" id="ARBA00009409"/>
    </source>
</evidence>
<evidence type="ECO:0000256" key="8">
    <source>
        <dbReference type="ARBA" id="ARBA00023125"/>
    </source>
</evidence>
<keyword evidence="6" id="KW-0378">Hydrolase</keyword>